<evidence type="ECO:0000256" key="5">
    <source>
        <dbReference type="ARBA" id="ARBA00022552"/>
    </source>
</evidence>
<dbReference type="GO" id="GO:0000956">
    <property type="term" value="P:nuclear-transcribed mRNA catabolic process"/>
    <property type="evidence" value="ECO:0007669"/>
    <property type="project" value="UniProtKB-ARBA"/>
</dbReference>
<evidence type="ECO:0000313" key="19">
    <source>
        <dbReference type="Proteomes" id="UP000275846"/>
    </source>
</evidence>
<evidence type="ECO:0000256" key="10">
    <source>
        <dbReference type="ARBA" id="ARBA00022842"/>
    </source>
</evidence>
<dbReference type="PANTHER" id="PTHR23355">
    <property type="entry name" value="RIBONUCLEASE"/>
    <property type="match status" value="1"/>
</dbReference>
<evidence type="ECO:0000259" key="17">
    <source>
        <dbReference type="SMART" id="SM00955"/>
    </source>
</evidence>
<keyword evidence="6" id="KW-0540">Nuclease</keyword>
<dbReference type="AlphaFoldDB" id="A0A183TB91"/>
<dbReference type="GO" id="GO:0000175">
    <property type="term" value="F:3'-5'-RNA exonuclease activity"/>
    <property type="evidence" value="ECO:0007669"/>
    <property type="project" value="TreeGrafter"/>
</dbReference>
<keyword evidence="7" id="KW-0378">Hydrolase</keyword>
<feature type="domain" description="RNB" evidence="17">
    <location>
        <begin position="547"/>
        <end position="940"/>
    </location>
</feature>
<dbReference type="STRING" id="70667.A0A183TB91"/>
<evidence type="ECO:0000256" key="14">
    <source>
        <dbReference type="ARBA" id="ARBA00077930"/>
    </source>
</evidence>
<organism evidence="20">
    <name type="scientific">Schistocephalus solidus</name>
    <name type="common">Tapeworm</name>
    <dbReference type="NCBI Taxonomy" id="70667"/>
    <lineage>
        <taxon>Eukaryota</taxon>
        <taxon>Metazoa</taxon>
        <taxon>Spiralia</taxon>
        <taxon>Lophotrochozoa</taxon>
        <taxon>Platyhelminthes</taxon>
        <taxon>Cestoda</taxon>
        <taxon>Eucestoda</taxon>
        <taxon>Diphyllobothriidea</taxon>
        <taxon>Diphyllobothriidae</taxon>
        <taxon>Schistocephalus</taxon>
    </lineage>
</organism>
<dbReference type="GO" id="GO:0016075">
    <property type="term" value="P:rRNA catabolic process"/>
    <property type="evidence" value="ECO:0007669"/>
    <property type="project" value="TreeGrafter"/>
</dbReference>
<keyword evidence="12" id="KW-0539">Nucleus</keyword>
<keyword evidence="19" id="KW-1185">Reference proteome</keyword>
<keyword evidence="5" id="KW-0698">rRNA processing</keyword>
<dbReference type="Pfam" id="PF17849">
    <property type="entry name" value="OB_Dis3"/>
    <property type="match status" value="1"/>
</dbReference>
<evidence type="ECO:0000256" key="7">
    <source>
        <dbReference type="ARBA" id="ARBA00022801"/>
    </source>
</evidence>
<name>A0A183TB91_SCHSO</name>
<gene>
    <name evidence="18" type="ORF">SSLN_LOCUS13739</name>
</gene>
<comment type="similarity">
    <text evidence="3 15">Belongs to the RNR ribonuclease family.</text>
</comment>
<evidence type="ECO:0000256" key="12">
    <source>
        <dbReference type="ARBA" id="ARBA00023242"/>
    </source>
</evidence>
<dbReference type="InterPro" id="IPR041505">
    <property type="entry name" value="Dis3_CSD2"/>
</dbReference>
<proteinExistence type="inferred from homology"/>
<dbReference type="EMBL" id="UYSU01038328">
    <property type="protein sequence ID" value="VDM00125.1"/>
    <property type="molecule type" value="Genomic_DNA"/>
</dbReference>
<evidence type="ECO:0000313" key="20">
    <source>
        <dbReference type="WBParaSite" id="SSLN_0001425401-mRNA-1"/>
    </source>
</evidence>
<dbReference type="InterPro" id="IPR050180">
    <property type="entry name" value="RNR_Ribonuclease"/>
</dbReference>
<dbReference type="CDD" id="cd09862">
    <property type="entry name" value="PIN_Rrp44-like"/>
    <property type="match status" value="1"/>
</dbReference>
<evidence type="ECO:0000256" key="16">
    <source>
        <dbReference type="SAM" id="MobiDB-lite"/>
    </source>
</evidence>
<evidence type="ECO:0000256" key="3">
    <source>
        <dbReference type="ARBA" id="ARBA00005785"/>
    </source>
</evidence>
<keyword evidence="8" id="KW-0271">Exosome</keyword>
<evidence type="ECO:0000256" key="4">
    <source>
        <dbReference type="ARBA" id="ARBA00016366"/>
    </source>
</evidence>
<evidence type="ECO:0000256" key="15">
    <source>
        <dbReference type="RuleBase" id="RU003901"/>
    </source>
</evidence>
<reference evidence="18 19" key="2">
    <citation type="submission" date="2018-11" db="EMBL/GenBank/DDBJ databases">
        <authorList>
            <consortium name="Pathogen Informatics"/>
        </authorList>
    </citation>
    <scope>NUCLEOTIDE SEQUENCE [LARGE SCALE GENOMIC DNA]</scope>
    <source>
        <strain evidence="18 19">NST_G2</strain>
    </source>
</reference>
<evidence type="ECO:0000256" key="8">
    <source>
        <dbReference type="ARBA" id="ARBA00022835"/>
    </source>
</evidence>
<dbReference type="Gene3D" id="2.40.50.140">
    <property type="entry name" value="Nucleic acid-binding proteins"/>
    <property type="match status" value="1"/>
</dbReference>
<evidence type="ECO:0000313" key="18">
    <source>
        <dbReference type="EMBL" id="VDM00125.1"/>
    </source>
</evidence>
<feature type="region of interest" description="Disordered" evidence="16">
    <location>
        <begin position="542"/>
        <end position="562"/>
    </location>
</feature>
<dbReference type="InterPro" id="IPR012340">
    <property type="entry name" value="NA-bd_OB-fold"/>
</dbReference>
<dbReference type="GO" id="GO:0000176">
    <property type="term" value="C:nuclear exosome (RNase complex)"/>
    <property type="evidence" value="ECO:0007669"/>
    <property type="project" value="UniProtKB-ARBA"/>
</dbReference>
<evidence type="ECO:0000256" key="9">
    <source>
        <dbReference type="ARBA" id="ARBA00022839"/>
    </source>
</evidence>
<feature type="compositionally biased region" description="Basic and acidic residues" evidence="16">
    <location>
        <begin position="542"/>
        <end position="551"/>
    </location>
</feature>
<evidence type="ECO:0000256" key="1">
    <source>
        <dbReference type="ARBA" id="ARBA00001946"/>
    </source>
</evidence>
<sequence length="1254" mass="138484">MCDVFTISRVKSEKVVTYVTPQGKEARVTREVYLSSDVPCRLSACNNEACHKGYVLPPEIRDILIVDGHYALSFWEVLEATDIKGIVVTLSSLNYAQQQASSRAVYNRIRACLNDPAQHCVLFDNEFHEKCFRQALPSESSLNYTTRLNWIAAQWYRQHLKGKVNVILLTENESVALEAAKKSRTANDLDDSVLVSSMSRLFHSRLLNPSQFFYLALLLVMNLATYLQTYHPKLTTVWQLYESLSASLKSTTTASEPAPVTSLRDDVALMSLPQVPSAGDVFPAHLPDAALLAGIRSGQFLRGIIRVSRFRSATEAVVALTDASALKHQAEVKDTEFASRSEIAINGIQYRNRAIDGDVVVVRLLPRQQWSSFSTNLAEAEAGAVETLATSMGTQMAAVGALEAGPPSKASMPCGFVVGIMSRNWRDYVCTFVQDESRPAPESAGWVVVTPWDRKIPRIRMFTTRPTQLAKERFIVRIDRWDTNSNYPHGHFVQSLGPIGDLETETQTILVEHGLLHRPFTDAQLQELKSYASDRKWKVDPKEVANRRDLRPPSVSGNKKSEGTLVFSIDPPGCQDVDDALSVRWLPANAEGRRRIQLGVHIADVTYFVKAGGNLDAEARRRSTSVYLADRRYDMLPGLLSGDICSLWSGVDRYAMSAIWELDPDSLEVLDVWFGRTVIRSSYKMTYEAAQKIADLKDVGTEETPKPDCILRQLGGKKGVGELVPELANVPDKKLLSSLGELYTALSILARIASSIRARRLERGGLELESIEVSIQFANPETRTGSLQDIIPKEPLEMHSTVAELMIFANHWIARCCLDAFPECSCLRRHPAPRSEFFEELKRCASSKGFRMSVDSNRALAASLEACNDTNDPEVNKILRQLATRAMTNALYFSSGAEDLTRDQFGHYGLALNLYTHFTSPIRRYADIVVHRVLMAALKKSAQCVAVEATDGQVVASTAAAAAARTELYEHEELAAICRHMNERHWAAQQAQRASIELFQALFFRDRPADDACRFAEGVICQLRGTNGFSVIVPRYGIRGNVFLRQPDGRVAWATGSGTEKAGATITWLPADSCEILRTTFIPDAGNTTGGLLSCDQLEVVRSDANGGKQVYRIFDHVMVHITVSSSTAHGLSLRLDLHARVPITAADSRQPKDGTTTAAVDLKVRADEEMIESVRAVNSARKRKRVGDGGDSDAAVPAAKLAMEGEFATEDEIAQQNALIAELHSASSSYHRFRKILATSAGGAEDDVVIPDV</sequence>
<dbReference type="GO" id="GO:0006364">
    <property type="term" value="P:rRNA processing"/>
    <property type="evidence" value="ECO:0007669"/>
    <property type="project" value="UniProtKB-KW"/>
</dbReference>
<dbReference type="SMART" id="SM00955">
    <property type="entry name" value="RNB"/>
    <property type="match status" value="1"/>
</dbReference>
<reference evidence="20" key="1">
    <citation type="submission" date="2016-06" db="UniProtKB">
        <authorList>
            <consortium name="WormBaseParasite"/>
        </authorList>
    </citation>
    <scope>IDENTIFICATION</scope>
</reference>
<evidence type="ECO:0000256" key="6">
    <source>
        <dbReference type="ARBA" id="ARBA00022722"/>
    </source>
</evidence>
<dbReference type="Proteomes" id="UP000275846">
    <property type="component" value="Unassembled WGS sequence"/>
</dbReference>
<keyword evidence="11" id="KW-0694">RNA-binding</keyword>
<protein>
    <recommendedName>
        <fullName evidence="4">DIS3-like exonuclease 1</fullName>
    </recommendedName>
    <alternativeName>
        <fullName evidence="13">Protein DIS3 homolog</fullName>
    </alternativeName>
    <alternativeName>
        <fullName evidence="14">Ribosomal RNA-processing protein 44</fullName>
    </alternativeName>
</protein>
<dbReference type="Gene3D" id="2.40.50.690">
    <property type="match status" value="1"/>
</dbReference>
<dbReference type="PROSITE" id="PS01175">
    <property type="entry name" value="RIBONUCLEASE_II"/>
    <property type="match status" value="1"/>
</dbReference>
<evidence type="ECO:0000256" key="2">
    <source>
        <dbReference type="ARBA" id="ARBA00004123"/>
    </source>
</evidence>
<accession>A0A183TB91</accession>
<dbReference type="Gene3D" id="2.40.50.700">
    <property type="match status" value="1"/>
</dbReference>
<dbReference type="SUPFAM" id="SSF50249">
    <property type="entry name" value="Nucleic acid-binding proteins"/>
    <property type="match status" value="2"/>
</dbReference>
<dbReference type="GO" id="GO:0000177">
    <property type="term" value="C:cytoplasmic exosome (RNase complex)"/>
    <property type="evidence" value="ECO:0007669"/>
    <property type="project" value="TreeGrafter"/>
</dbReference>
<evidence type="ECO:0000256" key="11">
    <source>
        <dbReference type="ARBA" id="ARBA00022884"/>
    </source>
</evidence>
<dbReference type="WBParaSite" id="SSLN_0001425401-mRNA-1">
    <property type="protein sequence ID" value="SSLN_0001425401-mRNA-1"/>
    <property type="gene ID" value="SSLN_0001425401"/>
</dbReference>
<comment type="cofactor">
    <cofactor evidence="1">
        <name>Mg(2+)</name>
        <dbReference type="ChEBI" id="CHEBI:18420"/>
    </cofactor>
</comment>
<keyword evidence="9" id="KW-0269">Exonuclease</keyword>
<dbReference type="FunFam" id="2.40.50.700:FF:000001">
    <property type="entry name" value="Exosome complex exonuclease exoribonuclease (Rrp44)"/>
    <property type="match status" value="1"/>
</dbReference>
<evidence type="ECO:0000256" key="13">
    <source>
        <dbReference type="ARBA" id="ARBA00077221"/>
    </source>
</evidence>
<keyword evidence="10" id="KW-0460">Magnesium</keyword>
<dbReference type="Pfam" id="PF00773">
    <property type="entry name" value="RNB"/>
    <property type="match status" value="1"/>
</dbReference>
<dbReference type="GO" id="GO:0003723">
    <property type="term" value="F:RNA binding"/>
    <property type="evidence" value="ECO:0007669"/>
    <property type="project" value="UniProtKB-KW"/>
</dbReference>
<dbReference type="PANTHER" id="PTHR23355:SF30">
    <property type="entry name" value="DIS3-LIKE EXONUCLEASE 1"/>
    <property type="match status" value="1"/>
</dbReference>
<dbReference type="OrthoDB" id="372421at2759"/>
<dbReference type="InterPro" id="IPR001900">
    <property type="entry name" value="RNase_II/R"/>
</dbReference>
<comment type="subcellular location">
    <subcellularLocation>
        <location evidence="2">Nucleus</location>
    </subcellularLocation>
</comment>
<dbReference type="InterPro" id="IPR022966">
    <property type="entry name" value="RNase_II/R_CS"/>
</dbReference>
<dbReference type="Gene3D" id="3.40.50.1010">
    <property type="entry name" value="5'-nuclease"/>
    <property type="match status" value="1"/>
</dbReference>